<feature type="compositionally biased region" description="Polar residues" evidence="1">
    <location>
        <begin position="56"/>
        <end position="65"/>
    </location>
</feature>
<reference evidence="2 3" key="1">
    <citation type="journal article" date="2021" name="Elife">
        <title>Chloroplast acquisition without the gene transfer in kleptoplastic sea slugs, Plakobranchus ocellatus.</title>
        <authorList>
            <person name="Maeda T."/>
            <person name="Takahashi S."/>
            <person name="Yoshida T."/>
            <person name="Shimamura S."/>
            <person name="Takaki Y."/>
            <person name="Nagai Y."/>
            <person name="Toyoda A."/>
            <person name="Suzuki Y."/>
            <person name="Arimoto A."/>
            <person name="Ishii H."/>
            <person name="Satoh N."/>
            <person name="Nishiyama T."/>
            <person name="Hasebe M."/>
            <person name="Maruyama T."/>
            <person name="Minagawa J."/>
            <person name="Obokata J."/>
            <person name="Shigenobu S."/>
        </authorList>
    </citation>
    <scope>NUCLEOTIDE SEQUENCE [LARGE SCALE GENOMIC DNA]</scope>
</reference>
<accession>A0AAV4GY00</accession>
<feature type="non-terminal residue" evidence="2">
    <location>
        <position position="79"/>
    </location>
</feature>
<organism evidence="2 3">
    <name type="scientific">Elysia marginata</name>
    <dbReference type="NCBI Taxonomy" id="1093978"/>
    <lineage>
        <taxon>Eukaryota</taxon>
        <taxon>Metazoa</taxon>
        <taxon>Spiralia</taxon>
        <taxon>Lophotrochozoa</taxon>
        <taxon>Mollusca</taxon>
        <taxon>Gastropoda</taxon>
        <taxon>Heterobranchia</taxon>
        <taxon>Euthyneura</taxon>
        <taxon>Panpulmonata</taxon>
        <taxon>Sacoglossa</taxon>
        <taxon>Placobranchoidea</taxon>
        <taxon>Plakobranchidae</taxon>
        <taxon>Elysia</taxon>
    </lineage>
</organism>
<evidence type="ECO:0000313" key="3">
    <source>
        <dbReference type="Proteomes" id="UP000762676"/>
    </source>
</evidence>
<protein>
    <submittedName>
        <fullName evidence="2">Uncharacterized protein</fullName>
    </submittedName>
</protein>
<name>A0AAV4GY00_9GAST</name>
<dbReference type="EMBL" id="BMAT01012362">
    <property type="protein sequence ID" value="GFR90577.1"/>
    <property type="molecule type" value="Genomic_DNA"/>
</dbReference>
<evidence type="ECO:0000256" key="1">
    <source>
        <dbReference type="SAM" id="MobiDB-lite"/>
    </source>
</evidence>
<proteinExistence type="predicted"/>
<feature type="compositionally biased region" description="Basic and acidic residues" evidence="1">
    <location>
        <begin position="69"/>
        <end position="79"/>
    </location>
</feature>
<gene>
    <name evidence="2" type="ORF">ElyMa_006153300</name>
</gene>
<keyword evidence="3" id="KW-1185">Reference proteome</keyword>
<dbReference type="AlphaFoldDB" id="A0AAV4GY00"/>
<sequence>MMMMILESKAKEIPQRPPKYIQEVTSRGNMICKTWVLTQKKTVKKKGKAMVLKIRSGTTKQNQKGTARKNREVISQKYP</sequence>
<dbReference type="Proteomes" id="UP000762676">
    <property type="component" value="Unassembled WGS sequence"/>
</dbReference>
<feature type="region of interest" description="Disordered" evidence="1">
    <location>
        <begin position="56"/>
        <end position="79"/>
    </location>
</feature>
<evidence type="ECO:0000313" key="2">
    <source>
        <dbReference type="EMBL" id="GFR90577.1"/>
    </source>
</evidence>
<comment type="caution">
    <text evidence="2">The sequence shown here is derived from an EMBL/GenBank/DDBJ whole genome shotgun (WGS) entry which is preliminary data.</text>
</comment>